<evidence type="ECO:0000313" key="1">
    <source>
        <dbReference type="EMBL" id="SES03585.1"/>
    </source>
</evidence>
<dbReference type="OrthoDB" id="9843604at2"/>
<dbReference type="Proteomes" id="UP000182841">
    <property type="component" value="Unassembled WGS sequence"/>
</dbReference>
<dbReference type="RefSeq" id="WP_075001169.1">
    <property type="nucleotide sequence ID" value="NZ_FOGO01000007.1"/>
</dbReference>
<protein>
    <submittedName>
        <fullName evidence="1">Uncharacterized protein</fullName>
    </submittedName>
</protein>
<keyword evidence="2" id="KW-1185">Reference proteome</keyword>
<gene>
    <name evidence="1" type="ORF">SAMN05421870_107250</name>
</gene>
<name>A0A1H9U265_9ACTN</name>
<sequence length="155" mass="17830">MEEFTANTVQKIGSGDRRDLVHIRAWTPGDGISCAWACKPKSTPCGPPVAVTLTEVRECCWRDRCNDRCRPKIRAKRRVVCRNHIPGLYDSWQINLEARKAATERLVVQHWDEYQRYVEDETAARRQEAFEFADPEIRRIVLEACDADDNPGADN</sequence>
<evidence type="ECO:0000313" key="2">
    <source>
        <dbReference type="Proteomes" id="UP000182841"/>
    </source>
</evidence>
<reference evidence="2" key="1">
    <citation type="submission" date="2016-10" db="EMBL/GenBank/DDBJ databases">
        <authorList>
            <person name="Varghese N."/>
            <person name="Submissions S."/>
        </authorList>
    </citation>
    <scope>NUCLEOTIDE SEQUENCE [LARGE SCALE GENOMIC DNA]</scope>
    <source>
        <strain evidence="2">CGMCC 4.6825</strain>
    </source>
</reference>
<accession>A0A1H9U265</accession>
<dbReference type="EMBL" id="FOGO01000007">
    <property type="protein sequence ID" value="SES03585.1"/>
    <property type="molecule type" value="Genomic_DNA"/>
</dbReference>
<organism evidence="1 2">
    <name type="scientific">Streptomyces qinglanensis</name>
    <dbReference type="NCBI Taxonomy" id="943816"/>
    <lineage>
        <taxon>Bacteria</taxon>
        <taxon>Bacillati</taxon>
        <taxon>Actinomycetota</taxon>
        <taxon>Actinomycetes</taxon>
        <taxon>Kitasatosporales</taxon>
        <taxon>Streptomycetaceae</taxon>
        <taxon>Streptomyces</taxon>
    </lineage>
</organism>
<proteinExistence type="predicted"/>
<dbReference type="AlphaFoldDB" id="A0A1H9U265"/>